<name>A0ABT1XQV8_9SPHN</name>
<reference evidence="4 5" key="1">
    <citation type="submission" date="2022-08" db="EMBL/GenBank/DDBJ databases">
        <title>Polyphasic taxonomy analysis of Qipengyuania sp.RS5-5.</title>
        <authorList>
            <person name="Xamxidin M."/>
            <person name="Wu M."/>
        </authorList>
    </citation>
    <scope>NUCLEOTIDE SEQUENCE [LARGE SCALE GENOMIC DNA]</scope>
    <source>
        <strain evidence="4 5">RS5-5</strain>
    </source>
</reference>
<dbReference type="InterPro" id="IPR005835">
    <property type="entry name" value="NTP_transferase_dom"/>
</dbReference>
<dbReference type="RefSeq" id="WP_257595838.1">
    <property type="nucleotide sequence ID" value="NZ_JANKHH010000004.1"/>
</dbReference>
<evidence type="ECO:0000256" key="2">
    <source>
        <dbReference type="ARBA" id="ARBA00022695"/>
    </source>
</evidence>
<evidence type="ECO:0000259" key="3">
    <source>
        <dbReference type="Pfam" id="PF00483"/>
    </source>
</evidence>
<dbReference type="SUPFAM" id="SSF53448">
    <property type="entry name" value="Nucleotide-diphospho-sugar transferases"/>
    <property type="match status" value="1"/>
</dbReference>
<feature type="domain" description="Nucleotidyl transferase" evidence="3">
    <location>
        <begin position="9"/>
        <end position="148"/>
    </location>
</feature>
<accession>A0ABT1XQV8</accession>
<organism evidence="4 5">
    <name type="scientific">Parerythrobacter lacustris</name>
    <dbReference type="NCBI Taxonomy" id="2969984"/>
    <lineage>
        <taxon>Bacteria</taxon>
        <taxon>Pseudomonadati</taxon>
        <taxon>Pseudomonadota</taxon>
        <taxon>Alphaproteobacteria</taxon>
        <taxon>Sphingomonadales</taxon>
        <taxon>Erythrobacteraceae</taxon>
        <taxon>Parerythrobacter</taxon>
    </lineage>
</organism>
<dbReference type="Proteomes" id="UP001206067">
    <property type="component" value="Unassembled WGS sequence"/>
</dbReference>
<evidence type="ECO:0000313" key="5">
    <source>
        <dbReference type="Proteomes" id="UP001206067"/>
    </source>
</evidence>
<gene>
    <name evidence="4" type="ORF">NSO95_08880</name>
</gene>
<keyword evidence="1" id="KW-0808">Transferase</keyword>
<protein>
    <submittedName>
        <fullName evidence="4">Nucleotidyltransferase family protein</fullName>
    </submittedName>
</protein>
<keyword evidence="2" id="KW-0548">Nucleotidyltransferase</keyword>
<proteinExistence type="predicted"/>
<dbReference type="PANTHER" id="PTHR43584">
    <property type="entry name" value="NUCLEOTIDYL TRANSFERASE"/>
    <property type="match status" value="1"/>
</dbReference>
<dbReference type="Pfam" id="PF00483">
    <property type="entry name" value="NTP_transferase"/>
    <property type="match status" value="1"/>
</dbReference>
<evidence type="ECO:0000313" key="4">
    <source>
        <dbReference type="EMBL" id="MCR2834055.1"/>
    </source>
</evidence>
<dbReference type="InterPro" id="IPR029044">
    <property type="entry name" value="Nucleotide-diphossugar_trans"/>
</dbReference>
<sequence>MSGLASDTAMVMAAGLGKRMRPLTASQPKPLVRVAGKPLIDHALDRLAEAGVSRAVVNVHYLADALEAHVLDRAMPRVVISDERDALLETGGGMIKAQGELPDPFFCLNSDNIWLDGPRDAFHDLSRRWSAEEMDALLLLVPHARAANFDGKGDFHMDPLGRLARRRSGRIAPYIFSGIQLVSHRLLRDAPEGAFSTNILWDRAIGEGRLFGTVFAGLWFEVGTPEAIGPTEDALKRA</sequence>
<dbReference type="PANTHER" id="PTHR43584:SF8">
    <property type="entry name" value="N-ACETYLMURAMATE ALPHA-1-PHOSPHATE URIDYLYLTRANSFERASE"/>
    <property type="match status" value="1"/>
</dbReference>
<dbReference type="Gene3D" id="3.90.550.10">
    <property type="entry name" value="Spore Coat Polysaccharide Biosynthesis Protein SpsA, Chain A"/>
    <property type="match status" value="1"/>
</dbReference>
<dbReference type="EMBL" id="JANKHH010000004">
    <property type="protein sequence ID" value="MCR2834055.1"/>
    <property type="molecule type" value="Genomic_DNA"/>
</dbReference>
<comment type="caution">
    <text evidence="4">The sequence shown here is derived from an EMBL/GenBank/DDBJ whole genome shotgun (WGS) entry which is preliminary data.</text>
</comment>
<evidence type="ECO:0000256" key="1">
    <source>
        <dbReference type="ARBA" id="ARBA00022679"/>
    </source>
</evidence>
<keyword evidence="5" id="KW-1185">Reference proteome</keyword>
<dbReference type="CDD" id="cd06422">
    <property type="entry name" value="NTP_transferase_like_1"/>
    <property type="match status" value="1"/>
</dbReference>
<dbReference type="InterPro" id="IPR050065">
    <property type="entry name" value="GlmU-like"/>
</dbReference>